<accession>A0A3A6TVI8</accession>
<feature type="transmembrane region" description="Helical" evidence="1">
    <location>
        <begin position="21"/>
        <end position="46"/>
    </location>
</feature>
<keyword evidence="1" id="KW-0472">Membrane</keyword>
<sequence>MANVNLLPWREEAREKKKRDYLGILALVFIFSSLMVYSVMGFIGMMKDEQRDRNTYLKSEIQLLETQIQEIRAITKRRENIERRTDIILDLQQARNLPTRVLDELVRIVPPGIYLSNIEKKGNLLWIEGLSESNNHVTNMMRKVETSKWLDSYSMKEIVLKETENRQLHKFSTSIRIVDKDLSMSLPAKEVAK</sequence>
<dbReference type="AlphaFoldDB" id="A0A3A6TVI8"/>
<reference evidence="2 3" key="1">
    <citation type="submission" date="2018-09" db="EMBL/GenBank/DDBJ databases">
        <title>Phylogeny of the Shewanellaceae, and recommendation for two new genera, Pseudoshewanella and Parashewanella.</title>
        <authorList>
            <person name="Wang G."/>
        </authorList>
    </citation>
    <scope>NUCLEOTIDE SEQUENCE [LARGE SCALE GENOMIC DNA]</scope>
    <source>
        <strain evidence="2 3">KCTC 22492</strain>
    </source>
</reference>
<dbReference type="InterPro" id="IPR052534">
    <property type="entry name" value="Extracell_DNA_Util/SecSys_Comp"/>
</dbReference>
<keyword evidence="3" id="KW-1185">Reference proteome</keyword>
<dbReference type="OrthoDB" id="5296173at2"/>
<dbReference type="RefSeq" id="WP_121853844.1">
    <property type="nucleotide sequence ID" value="NZ_CP037952.1"/>
</dbReference>
<keyword evidence="1" id="KW-1133">Transmembrane helix</keyword>
<gene>
    <name evidence="2" type="ORF">D5R81_11825</name>
</gene>
<protein>
    <submittedName>
        <fullName evidence="2">Fimbrial protein</fullName>
    </submittedName>
</protein>
<organism evidence="2 3">
    <name type="scientific">Parashewanella spongiae</name>
    <dbReference type="NCBI Taxonomy" id="342950"/>
    <lineage>
        <taxon>Bacteria</taxon>
        <taxon>Pseudomonadati</taxon>
        <taxon>Pseudomonadota</taxon>
        <taxon>Gammaproteobacteria</taxon>
        <taxon>Alteromonadales</taxon>
        <taxon>Shewanellaceae</taxon>
        <taxon>Parashewanella</taxon>
    </lineage>
</organism>
<name>A0A3A6TVI8_9GAMM</name>
<dbReference type="Proteomes" id="UP000273022">
    <property type="component" value="Unassembled WGS sequence"/>
</dbReference>
<dbReference type="Pfam" id="PF05137">
    <property type="entry name" value="PilN"/>
    <property type="match status" value="1"/>
</dbReference>
<evidence type="ECO:0000313" key="2">
    <source>
        <dbReference type="EMBL" id="RJY13112.1"/>
    </source>
</evidence>
<comment type="caution">
    <text evidence="2">The sequence shown here is derived from an EMBL/GenBank/DDBJ whole genome shotgun (WGS) entry which is preliminary data.</text>
</comment>
<dbReference type="PANTHER" id="PTHR40278">
    <property type="entry name" value="DNA UTILIZATION PROTEIN HOFN"/>
    <property type="match status" value="1"/>
</dbReference>
<evidence type="ECO:0000313" key="3">
    <source>
        <dbReference type="Proteomes" id="UP000273022"/>
    </source>
</evidence>
<dbReference type="InterPro" id="IPR007813">
    <property type="entry name" value="PilN"/>
</dbReference>
<proteinExistence type="predicted"/>
<dbReference type="EMBL" id="QYYH01000069">
    <property type="protein sequence ID" value="RJY13112.1"/>
    <property type="molecule type" value="Genomic_DNA"/>
</dbReference>
<dbReference type="GO" id="GO:0043107">
    <property type="term" value="P:type IV pilus-dependent motility"/>
    <property type="evidence" value="ECO:0007669"/>
    <property type="project" value="TreeGrafter"/>
</dbReference>
<dbReference type="PANTHER" id="PTHR40278:SF2">
    <property type="entry name" value="TYPE IV PILUS INNER MEMBRANE COMPONENT PILN"/>
    <property type="match status" value="1"/>
</dbReference>
<keyword evidence="1" id="KW-0812">Transmembrane</keyword>
<evidence type="ECO:0000256" key="1">
    <source>
        <dbReference type="SAM" id="Phobius"/>
    </source>
</evidence>
<dbReference type="GO" id="GO:0043683">
    <property type="term" value="P:type IV pilus assembly"/>
    <property type="evidence" value="ECO:0007669"/>
    <property type="project" value="TreeGrafter"/>
</dbReference>